<dbReference type="AlphaFoldDB" id="A0A8X6P615"/>
<evidence type="ECO:0000313" key="1">
    <source>
        <dbReference type="EMBL" id="GFT50146.1"/>
    </source>
</evidence>
<reference evidence="1" key="1">
    <citation type="submission" date="2020-08" db="EMBL/GenBank/DDBJ databases">
        <title>Multicomponent nature underlies the extraordinary mechanical properties of spider dragline silk.</title>
        <authorList>
            <person name="Kono N."/>
            <person name="Nakamura H."/>
            <person name="Mori M."/>
            <person name="Yoshida Y."/>
            <person name="Ohtoshi R."/>
            <person name="Malay A.D."/>
            <person name="Moran D.A.P."/>
            <person name="Tomita M."/>
            <person name="Numata K."/>
            <person name="Arakawa K."/>
        </authorList>
    </citation>
    <scope>NUCLEOTIDE SEQUENCE</scope>
</reference>
<gene>
    <name evidence="1" type="ORF">NPIL_132671</name>
</gene>
<keyword evidence="2" id="KW-1185">Reference proteome</keyword>
<proteinExistence type="predicted"/>
<sequence>MSYGTHQIITYIFHSKFLSHVNLLPSYFENVLKSCLHRVSLQTIHLQMDVDTVLMGRDVETTAISNSRRALTFLFCREERVRKEISNILECFGKSIQQLKCIVLWLHVVTPGAFLKFLSSGES</sequence>
<dbReference type="Proteomes" id="UP000887013">
    <property type="component" value="Unassembled WGS sequence"/>
</dbReference>
<protein>
    <submittedName>
        <fullName evidence="1">Uncharacterized protein</fullName>
    </submittedName>
</protein>
<comment type="caution">
    <text evidence="1">The sequence shown here is derived from an EMBL/GenBank/DDBJ whole genome shotgun (WGS) entry which is preliminary data.</text>
</comment>
<name>A0A8X6P615_NEPPI</name>
<accession>A0A8X6P615</accession>
<evidence type="ECO:0000313" key="2">
    <source>
        <dbReference type="Proteomes" id="UP000887013"/>
    </source>
</evidence>
<organism evidence="1 2">
    <name type="scientific">Nephila pilipes</name>
    <name type="common">Giant wood spider</name>
    <name type="synonym">Nephila maculata</name>
    <dbReference type="NCBI Taxonomy" id="299642"/>
    <lineage>
        <taxon>Eukaryota</taxon>
        <taxon>Metazoa</taxon>
        <taxon>Ecdysozoa</taxon>
        <taxon>Arthropoda</taxon>
        <taxon>Chelicerata</taxon>
        <taxon>Arachnida</taxon>
        <taxon>Araneae</taxon>
        <taxon>Araneomorphae</taxon>
        <taxon>Entelegynae</taxon>
        <taxon>Araneoidea</taxon>
        <taxon>Nephilidae</taxon>
        <taxon>Nephila</taxon>
    </lineage>
</organism>
<dbReference type="EMBL" id="BMAW01111891">
    <property type="protein sequence ID" value="GFT50146.1"/>
    <property type="molecule type" value="Genomic_DNA"/>
</dbReference>